<dbReference type="GO" id="GO:0031071">
    <property type="term" value="F:cysteine desulfurase activity"/>
    <property type="evidence" value="ECO:0007669"/>
    <property type="project" value="UniProtKB-EC"/>
</dbReference>
<dbReference type="EMBL" id="QOCV01000001">
    <property type="protein sequence ID" value="RHW55315.1"/>
    <property type="molecule type" value="Genomic_DNA"/>
</dbReference>
<reference evidence="5 6" key="1">
    <citation type="submission" date="2018-07" db="EMBL/GenBank/DDBJ databases">
        <title>Genome sequences of six Lactobacillus spp. isolated from bumble bee guts.</title>
        <authorList>
            <person name="Motta E.V.S."/>
            <person name="Moran N.A."/>
        </authorList>
    </citation>
    <scope>NUCLEOTIDE SEQUENCE [LARGE SCALE GENOMIC DNA]</scope>
    <source>
        <strain evidence="5 6">OCC3</strain>
    </source>
</reference>
<accession>A0A396SSY8</accession>
<evidence type="ECO:0000313" key="6">
    <source>
        <dbReference type="Proteomes" id="UP000265862"/>
    </source>
</evidence>
<comment type="caution">
    <text evidence="5">The sequence shown here is derived from an EMBL/GenBank/DDBJ whole genome shotgun (WGS) entry which is preliminary data.</text>
</comment>
<dbReference type="Pfam" id="PF00266">
    <property type="entry name" value="Aminotran_5"/>
    <property type="match status" value="1"/>
</dbReference>
<evidence type="ECO:0000256" key="2">
    <source>
        <dbReference type="ARBA" id="ARBA00006490"/>
    </source>
</evidence>
<dbReference type="Gene3D" id="3.40.640.10">
    <property type="entry name" value="Type I PLP-dependent aspartate aminotransferase-like (Major domain)"/>
    <property type="match status" value="1"/>
</dbReference>
<gene>
    <name evidence="5" type="ORF">DS835_00160</name>
</gene>
<dbReference type="InterPro" id="IPR015424">
    <property type="entry name" value="PyrdxlP-dep_Trfase"/>
</dbReference>
<protein>
    <recommendedName>
        <fullName evidence="4">Aminotransferase class V domain-containing protein</fullName>
    </recommendedName>
</protein>
<feature type="domain" description="Aminotransferase class V" evidence="4">
    <location>
        <begin position="3"/>
        <end position="126"/>
    </location>
</feature>
<evidence type="ECO:0000256" key="1">
    <source>
        <dbReference type="ARBA" id="ARBA00001933"/>
    </source>
</evidence>
<dbReference type="InterPro" id="IPR015421">
    <property type="entry name" value="PyrdxlP-dep_Trfase_major"/>
</dbReference>
<dbReference type="PANTHER" id="PTHR11601">
    <property type="entry name" value="CYSTEINE DESULFURYLASE FAMILY MEMBER"/>
    <property type="match status" value="1"/>
</dbReference>
<dbReference type="Proteomes" id="UP000265862">
    <property type="component" value="Unassembled WGS sequence"/>
</dbReference>
<organism evidence="5 6">
    <name type="scientific">Lactobacillus bombicola</name>
    <dbReference type="NCBI Taxonomy" id="1505723"/>
    <lineage>
        <taxon>Bacteria</taxon>
        <taxon>Bacillati</taxon>
        <taxon>Bacillota</taxon>
        <taxon>Bacilli</taxon>
        <taxon>Lactobacillales</taxon>
        <taxon>Lactobacillaceae</taxon>
        <taxon>Lactobacillus</taxon>
    </lineage>
</organism>
<evidence type="ECO:0000313" key="5">
    <source>
        <dbReference type="EMBL" id="RHW55315.1"/>
    </source>
</evidence>
<proteinExistence type="inferred from homology"/>
<evidence type="ECO:0000259" key="4">
    <source>
        <dbReference type="Pfam" id="PF00266"/>
    </source>
</evidence>
<comment type="similarity">
    <text evidence="2">Belongs to the class-V pyridoxal-phosphate-dependent aminotransferase family. NifS/IscS subfamily.</text>
</comment>
<sequence>MRTANTEKTDIIFETRKKLAKLLNVDFPTSIIFSSNATDSLNTIIDGFLKEGDHVVSTAIEHNSVVRPLIRLRKERNVKISWVKSDCYGYIEPDEVINAVDENTKLVIVNHASNVTGTVQNVEKIG</sequence>
<comment type="catalytic activity">
    <reaction evidence="3">
        <text>(sulfur carrier)-H + L-cysteine = (sulfur carrier)-SH + L-alanine</text>
        <dbReference type="Rhea" id="RHEA:43892"/>
        <dbReference type="Rhea" id="RHEA-COMP:14737"/>
        <dbReference type="Rhea" id="RHEA-COMP:14739"/>
        <dbReference type="ChEBI" id="CHEBI:29917"/>
        <dbReference type="ChEBI" id="CHEBI:35235"/>
        <dbReference type="ChEBI" id="CHEBI:57972"/>
        <dbReference type="ChEBI" id="CHEBI:64428"/>
        <dbReference type="EC" id="2.8.1.7"/>
    </reaction>
</comment>
<name>A0A396SSY8_9LACO</name>
<comment type="cofactor">
    <cofactor evidence="1">
        <name>pyridoxal 5'-phosphate</name>
        <dbReference type="ChEBI" id="CHEBI:597326"/>
    </cofactor>
</comment>
<dbReference type="AlphaFoldDB" id="A0A396SSY8"/>
<dbReference type="InterPro" id="IPR000192">
    <property type="entry name" value="Aminotrans_V_dom"/>
</dbReference>
<dbReference type="SUPFAM" id="SSF53383">
    <property type="entry name" value="PLP-dependent transferases"/>
    <property type="match status" value="1"/>
</dbReference>
<dbReference type="PANTHER" id="PTHR11601:SF34">
    <property type="entry name" value="CYSTEINE DESULFURASE"/>
    <property type="match status" value="1"/>
</dbReference>
<evidence type="ECO:0000256" key="3">
    <source>
        <dbReference type="ARBA" id="ARBA00050776"/>
    </source>
</evidence>